<dbReference type="Proteomes" id="UP000821865">
    <property type="component" value="Chromosome 3"/>
</dbReference>
<comment type="caution">
    <text evidence="1">The sequence shown here is derived from an EMBL/GenBank/DDBJ whole genome shotgun (WGS) entry which is preliminary data.</text>
</comment>
<gene>
    <name evidence="1" type="ORF">HPB49_015773</name>
</gene>
<sequence length="108" mass="12050">MHGLYLPRLRLVAARVTNVVMAAPALSRRAPSWEEKRDADGRCAMAPSSFHPKKGCLVVTSNENRTAQRIHPHQEFNNGIVMSAQPLRDNQLFEVRIDKKASASTSLK</sequence>
<evidence type="ECO:0000313" key="2">
    <source>
        <dbReference type="Proteomes" id="UP000821865"/>
    </source>
</evidence>
<reference evidence="1" key="1">
    <citation type="submission" date="2020-05" db="EMBL/GenBank/DDBJ databases">
        <title>Large-scale comparative analyses of tick genomes elucidate their genetic diversity and vector capacities.</title>
        <authorList>
            <person name="Jia N."/>
            <person name="Wang J."/>
            <person name="Shi W."/>
            <person name="Du L."/>
            <person name="Sun Y."/>
            <person name="Zhan W."/>
            <person name="Jiang J."/>
            <person name="Wang Q."/>
            <person name="Zhang B."/>
            <person name="Ji P."/>
            <person name="Sakyi L.B."/>
            <person name="Cui X."/>
            <person name="Yuan T."/>
            <person name="Jiang B."/>
            <person name="Yang W."/>
            <person name="Lam T.T.-Y."/>
            <person name="Chang Q."/>
            <person name="Ding S."/>
            <person name="Wang X."/>
            <person name="Zhu J."/>
            <person name="Ruan X."/>
            <person name="Zhao L."/>
            <person name="Wei J."/>
            <person name="Que T."/>
            <person name="Du C."/>
            <person name="Cheng J."/>
            <person name="Dai P."/>
            <person name="Han X."/>
            <person name="Huang E."/>
            <person name="Gao Y."/>
            <person name="Liu J."/>
            <person name="Shao H."/>
            <person name="Ye R."/>
            <person name="Li L."/>
            <person name="Wei W."/>
            <person name="Wang X."/>
            <person name="Wang C."/>
            <person name="Yang T."/>
            <person name="Huo Q."/>
            <person name="Li W."/>
            <person name="Guo W."/>
            <person name="Chen H."/>
            <person name="Zhou L."/>
            <person name="Ni X."/>
            <person name="Tian J."/>
            <person name="Zhou Y."/>
            <person name="Sheng Y."/>
            <person name="Liu T."/>
            <person name="Pan Y."/>
            <person name="Xia L."/>
            <person name="Li J."/>
            <person name="Zhao F."/>
            <person name="Cao W."/>
        </authorList>
    </citation>
    <scope>NUCLEOTIDE SEQUENCE</scope>
    <source>
        <strain evidence="1">Dsil-2018</strain>
    </source>
</reference>
<name>A0ACB8D630_DERSI</name>
<accession>A0ACB8D630</accession>
<evidence type="ECO:0000313" key="1">
    <source>
        <dbReference type="EMBL" id="KAH7959985.1"/>
    </source>
</evidence>
<proteinExistence type="predicted"/>
<protein>
    <submittedName>
        <fullName evidence="1">Uncharacterized protein</fullName>
    </submittedName>
</protein>
<dbReference type="EMBL" id="CM023472">
    <property type="protein sequence ID" value="KAH7959985.1"/>
    <property type="molecule type" value="Genomic_DNA"/>
</dbReference>
<keyword evidence="2" id="KW-1185">Reference proteome</keyword>
<organism evidence="1 2">
    <name type="scientific">Dermacentor silvarum</name>
    <name type="common">Tick</name>
    <dbReference type="NCBI Taxonomy" id="543639"/>
    <lineage>
        <taxon>Eukaryota</taxon>
        <taxon>Metazoa</taxon>
        <taxon>Ecdysozoa</taxon>
        <taxon>Arthropoda</taxon>
        <taxon>Chelicerata</taxon>
        <taxon>Arachnida</taxon>
        <taxon>Acari</taxon>
        <taxon>Parasitiformes</taxon>
        <taxon>Ixodida</taxon>
        <taxon>Ixodoidea</taxon>
        <taxon>Ixodidae</taxon>
        <taxon>Rhipicephalinae</taxon>
        <taxon>Dermacentor</taxon>
    </lineage>
</organism>